<accession>A0ACC3BJZ6</accession>
<comment type="caution">
    <text evidence="1">The sequence shown here is derived from an EMBL/GenBank/DDBJ whole genome shotgun (WGS) entry which is preliminary data.</text>
</comment>
<proteinExistence type="predicted"/>
<sequence length="181" mass="18049">MADQASTAAAAAGQAARGLTARATPPARVTARPAAEAPAHGDAAVSHTISAGKRKCSRCGSAGHYVRTSDAPQDVVAVHAAAIKASAPTATADSAARKPGRKAPTCGKCHQAGHTARSCSAVPFGGDRGLSVDAADPYAMDEYKVHTSVLIPLARVGATRPLATAPPGGERATTVAVLTPR</sequence>
<reference evidence="1" key="1">
    <citation type="submission" date="2019-11" db="EMBL/GenBank/DDBJ databases">
        <title>Nori genome reveals adaptations in red seaweeds to the harsh intertidal environment.</title>
        <authorList>
            <person name="Wang D."/>
            <person name="Mao Y."/>
        </authorList>
    </citation>
    <scope>NUCLEOTIDE SEQUENCE</scope>
    <source>
        <tissue evidence="1">Gametophyte</tissue>
    </source>
</reference>
<evidence type="ECO:0000313" key="1">
    <source>
        <dbReference type="EMBL" id="KAK1858284.1"/>
    </source>
</evidence>
<protein>
    <submittedName>
        <fullName evidence="1">Uncharacterized protein</fullName>
    </submittedName>
</protein>
<dbReference type="EMBL" id="CM020618">
    <property type="protein sequence ID" value="KAK1858284.1"/>
    <property type="molecule type" value="Genomic_DNA"/>
</dbReference>
<name>A0ACC3BJZ6_PYRYE</name>
<organism evidence="1 2">
    <name type="scientific">Pyropia yezoensis</name>
    <name type="common">Susabi-nori</name>
    <name type="synonym">Porphyra yezoensis</name>
    <dbReference type="NCBI Taxonomy" id="2788"/>
    <lineage>
        <taxon>Eukaryota</taxon>
        <taxon>Rhodophyta</taxon>
        <taxon>Bangiophyceae</taxon>
        <taxon>Bangiales</taxon>
        <taxon>Bangiaceae</taxon>
        <taxon>Pyropia</taxon>
    </lineage>
</organism>
<keyword evidence="2" id="KW-1185">Reference proteome</keyword>
<evidence type="ECO:0000313" key="2">
    <source>
        <dbReference type="Proteomes" id="UP000798662"/>
    </source>
</evidence>
<gene>
    <name evidence="1" type="ORF">I4F81_000894</name>
</gene>
<dbReference type="Proteomes" id="UP000798662">
    <property type="component" value="Chromosome 1"/>
</dbReference>